<proteinExistence type="predicted"/>
<name>A0AC35GIS1_9BILA</name>
<organism evidence="1 2">
    <name type="scientific">Panagrolaimus sp. PS1159</name>
    <dbReference type="NCBI Taxonomy" id="55785"/>
    <lineage>
        <taxon>Eukaryota</taxon>
        <taxon>Metazoa</taxon>
        <taxon>Ecdysozoa</taxon>
        <taxon>Nematoda</taxon>
        <taxon>Chromadorea</taxon>
        <taxon>Rhabditida</taxon>
        <taxon>Tylenchina</taxon>
        <taxon>Panagrolaimomorpha</taxon>
        <taxon>Panagrolaimoidea</taxon>
        <taxon>Panagrolaimidae</taxon>
        <taxon>Panagrolaimus</taxon>
    </lineage>
</organism>
<dbReference type="WBParaSite" id="PS1159_v2.g5508.t1">
    <property type="protein sequence ID" value="PS1159_v2.g5508.t1"/>
    <property type="gene ID" value="PS1159_v2.g5508"/>
</dbReference>
<protein>
    <submittedName>
        <fullName evidence="2">Uncharacterized protein</fullName>
    </submittedName>
</protein>
<evidence type="ECO:0000313" key="2">
    <source>
        <dbReference type="WBParaSite" id="PS1159_v2.g5508.t1"/>
    </source>
</evidence>
<evidence type="ECO:0000313" key="1">
    <source>
        <dbReference type="Proteomes" id="UP000887580"/>
    </source>
</evidence>
<dbReference type="Proteomes" id="UP000887580">
    <property type="component" value="Unplaced"/>
</dbReference>
<reference evidence="2" key="1">
    <citation type="submission" date="2022-11" db="UniProtKB">
        <authorList>
            <consortium name="WormBaseParasite"/>
        </authorList>
    </citation>
    <scope>IDENTIFICATION</scope>
</reference>
<sequence>MKEKISLKRQARRCKSESSSKEEHSCSNQHGKLMKDGKEICPIPLVDCLCPDQVVDREDPENSVKMVCSNRSCSFSSNAFVHMECFNALEEKMYIILKHLGKNFFYIHCCLCCPYKCIVQGVTV</sequence>
<accession>A0AC35GIS1</accession>